<keyword evidence="2" id="KW-1185">Reference proteome</keyword>
<reference evidence="1" key="1">
    <citation type="journal article" date="2023" name="Science">
        <title>Genome structures resolve the early diversification of teleost fishes.</title>
        <authorList>
            <person name="Parey E."/>
            <person name="Louis A."/>
            <person name="Montfort J."/>
            <person name="Bouchez O."/>
            <person name="Roques C."/>
            <person name="Iampietro C."/>
            <person name="Lluch J."/>
            <person name="Castinel A."/>
            <person name="Donnadieu C."/>
            <person name="Desvignes T."/>
            <person name="Floi Bucao C."/>
            <person name="Jouanno E."/>
            <person name="Wen M."/>
            <person name="Mejri S."/>
            <person name="Dirks R."/>
            <person name="Jansen H."/>
            <person name="Henkel C."/>
            <person name="Chen W.J."/>
            <person name="Zahm M."/>
            <person name="Cabau C."/>
            <person name="Klopp C."/>
            <person name="Thompson A.W."/>
            <person name="Robinson-Rechavi M."/>
            <person name="Braasch I."/>
            <person name="Lecointre G."/>
            <person name="Bobe J."/>
            <person name="Postlethwait J.H."/>
            <person name="Berthelot C."/>
            <person name="Roest Crollius H."/>
            <person name="Guiguen Y."/>
        </authorList>
    </citation>
    <scope>NUCLEOTIDE SEQUENCE</scope>
    <source>
        <strain evidence="1">WJC10195</strain>
    </source>
</reference>
<sequence length="336" mass="36114">MQLFVSANPSTTCCDSISRSVSESSGSQTAAEFYYPSYENRLLASTRAELNAALGMYGSPYAAAAAAGQNYANYFSYSTDASSLYSTLVHTKDCKEEKDLQLSDLEDMNDGDCDKVNSDCEKVSQEELSLQQAMAAELLKRGCISALPLPNSFHTLACGNKRVTALPSEFLDPTMSKSSPAVPMGTAALSHLDVPEKPRIWLLARTAATDIGLGLHPGSKLRTGNISLDCQLPTVKLTMTGSGQCRELGSPDKTNLPSVEASFEVGLQSQKKVYGVSGFTQKPLHCSSYPVSSDTCQYSSVEGFCRKSEAESSALSDTCLTLQEDMLTAFRPGMKR</sequence>
<name>A0A9Q1E7P1_SYNKA</name>
<organism evidence="1 2">
    <name type="scientific">Synaphobranchus kaupii</name>
    <name type="common">Kaup's arrowtooth eel</name>
    <dbReference type="NCBI Taxonomy" id="118154"/>
    <lineage>
        <taxon>Eukaryota</taxon>
        <taxon>Metazoa</taxon>
        <taxon>Chordata</taxon>
        <taxon>Craniata</taxon>
        <taxon>Vertebrata</taxon>
        <taxon>Euteleostomi</taxon>
        <taxon>Actinopterygii</taxon>
        <taxon>Neopterygii</taxon>
        <taxon>Teleostei</taxon>
        <taxon>Anguilliformes</taxon>
        <taxon>Synaphobranchidae</taxon>
        <taxon>Synaphobranchus</taxon>
    </lineage>
</organism>
<evidence type="ECO:0000313" key="2">
    <source>
        <dbReference type="Proteomes" id="UP001152622"/>
    </source>
</evidence>
<dbReference type="AlphaFoldDB" id="A0A9Q1E7P1"/>
<comment type="caution">
    <text evidence="1">The sequence shown here is derived from an EMBL/GenBank/DDBJ whole genome shotgun (WGS) entry which is preliminary data.</text>
</comment>
<gene>
    <name evidence="1" type="ORF">SKAU_G00410650</name>
</gene>
<proteinExistence type="predicted"/>
<dbReference type="EMBL" id="JAINUF010000022">
    <property type="protein sequence ID" value="KAJ8333746.1"/>
    <property type="molecule type" value="Genomic_DNA"/>
</dbReference>
<dbReference type="Proteomes" id="UP001152622">
    <property type="component" value="Chromosome 22"/>
</dbReference>
<evidence type="ECO:0000313" key="1">
    <source>
        <dbReference type="EMBL" id="KAJ8333746.1"/>
    </source>
</evidence>
<protein>
    <submittedName>
        <fullName evidence="1">Uncharacterized protein</fullName>
    </submittedName>
</protein>
<accession>A0A9Q1E7P1</accession>